<protein>
    <recommendedName>
        <fullName evidence="3">histidine kinase</fullName>
        <ecNumber evidence="3">2.7.13.3</ecNumber>
    </recommendedName>
</protein>
<gene>
    <name evidence="18" type="ORF">CHU95_20540</name>
</gene>
<dbReference type="InterPro" id="IPR050980">
    <property type="entry name" value="2C_sensor_his_kinase"/>
</dbReference>
<evidence type="ECO:0000256" key="13">
    <source>
        <dbReference type="ARBA" id="ARBA00023012"/>
    </source>
</evidence>
<keyword evidence="9" id="KW-0547">Nucleotide-binding</keyword>
<evidence type="ECO:0000256" key="6">
    <source>
        <dbReference type="ARBA" id="ARBA00022553"/>
    </source>
</evidence>
<evidence type="ECO:0000256" key="15">
    <source>
        <dbReference type="SAM" id="Phobius"/>
    </source>
</evidence>
<evidence type="ECO:0000256" key="4">
    <source>
        <dbReference type="ARBA" id="ARBA00022475"/>
    </source>
</evidence>
<proteinExistence type="predicted"/>
<feature type="domain" description="Histidine kinase" evidence="16">
    <location>
        <begin position="263"/>
        <end position="461"/>
    </location>
</feature>
<evidence type="ECO:0000256" key="5">
    <source>
        <dbReference type="ARBA" id="ARBA00022519"/>
    </source>
</evidence>
<dbReference type="GO" id="GO:0000155">
    <property type="term" value="F:phosphorelay sensor kinase activity"/>
    <property type="evidence" value="ECO:0007669"/>
    <property type="project" value="InterPro"/>
</dbReference>
<dbReference type="PANTHER" id="PTHR44936">
    <property type="entry name" value="SENSOR PROTEIN CREC"/>
    <property type="match status" value="1"/>
</dbReference>
<dbReference type="SMART" id="SM00387">
    <property type="entry name" value="HATPase_c"/>
    <property type="match status" value="1"/>
</dbReference>
<dbReference type="GO" id="GO:0005886">
    <property type="term" value="C:plasma membrane"/>
    <property type="evidence" value="ECO:0007669"/>
    <property type="project" value="UniProtKB-SubCell"/>
</dbReference>
<dbReference type="CDD" id="cd00082">
    <property type="entry name" value="HisKA"/>
    <property type="match status" value="1"/>
</dbReference>
<evidence type="ECO:0000256" key="10">
    <source>
        <dbReference type="ARBA" id="ARBA00022777"/>
    </source>
</evidence>
<keyword evidence="4" id="KW-1003">Cell membrane</keyword>
<dbReference type="SMART" id="SM00304">
    <property type="entry name" value="HAMP"/>
    <property type="match status" value="1"/>
</dbReference>
<evidence type="ECO:0000256" key="11">
    <source>
        <dbReference type="ARBA" id="ARBA00022840"/>
    </source>
</evidence>
<name>A0A255YS32_9PROT</name>
<sequence>MKGLTALLRQPRSLFTHMVALLIGAMLVAKLGSWTASLDDKAATVRRTHVEEMLPRIANTSRIMGILPRELRQKTLSGIRARETRYSVDDKPLLSPDLVLTDPQAIAARDRLMDLLDLPRSAVLFKMWNKAENAEPSWFHNPWAAIEPVEMGMKFSVRLPDGQWLNAVNRRTIQPTVWSSTSTWTMLTSILMVALASFYISRRLSRPLRDLADRADRLGRGEAVPTLEAERGPEEVRRAAHAFNAMGARIRRFVDDRTRILAAISHDLRTPITNLRLRVELLDEGETKTRMLETLDELRATVEATLSFTRDELGEEAVRADLSTLVESVCDDFADTGHPVSFSAADRLPLICRTGSMRRAIRNLIENALAYGGTARVSIRTDGTEAVILVADDGPGIPENDLERVFEPFVRLESSRNRRTGGVGLGLSIARSVVHGHGGDIRLHNRPGGGLDAVITLPILSGPHHEGLIYRKAA</sequence>
<keyword evidence="5" id="KW-0997">Cell inner membrane</keyword>
<reference evidence="18 19" key="1">
    <citation type="submission" date="2017-07" db="EMBL/GenBank/DDBJ databases">
        <title>Niveispirillum cyanobacteriorum sp. nov., isolated from cyanobacterial aggregates in a eutrophic lake.</title>
        <authorList>
            <person name="Cai H."/>
        </authorList>
    </citation>
    <scope>NUCLEOTIDE SEQUENCE [LARGE SCALE GENOMIC DNA]</scope>
    <source>
        <strain evidence="19">TH1-14</strain>
    </source>
</reference>
<organism evidence="18 19">
    <name type="scientific">Niveispirillum lacus</name>
    <dbReference type="NCBI Taxonomy" id="1981099"/>
    <lineage>
        <taxon>Bacteria</taxon>
        <taxon>Pseudomonadati</taxon>
        <taxon>Pseudomonadota</taxon>
        <taxon>Alphaproteobacteria</taxon>
        <taxon>Rhodospirillales</taxon>
        <taxon>Azospirillaceae</taxon>
        <taxon>Niveispirillum</taxon>
    </lineage>
</organism>
<evidence type="ECO:0000313" key="19">
    <source>
        <dbReference type="Proteomes" id="UP000216998"/>
    </source>
</evidence>
<evidence type="ECO:0000256" key="3">
    <source>
        <dbReference type="ARBA" id="ARBA00012438"/>
    </source>
</evidence>
<keyword evidence="8 15" id="KW-0812">Transmembrane</keyword>
<dbReference type="Pfam" id="PF02518">
    <property type="entry name" value="HATPase_c"/>
    <property type="match status" value="1"/>
</dbReference>
<dbReference type="InterPro" id="IPR005467">
    <property type="entry name" value="His_kinase_dom"/>
</dbReference>
<evidence type="ECO:0000256" key="9">
    <source>
        <dbReference type="ARBA" id="ARBA00022741"/>
    </source>
</evidence>
<evidence type="ECO:0000256" key="2">
    <source>
        <dbReference type="ARBA" id="ARBA00004429"/>
    </source>
</evidence>
<dbReference type="InterPro" id="IPR003660">
    <property type="entry name" value="HAMP_dom"/>
</dbReference>
<comment type="catalytic activity">
    <reaction evidence="1">
        <text>ATP + protein L-histidine = ADP + protein N-phospho-L-histidine.</text>
        <dbReference type="EC" id="2.7.13.3"/>
    </reaction>
</comment>
<dbReference type="SMART" id="SM00388">
    <property type="entry name" value="HisKA"/>
    <property type="match status" value="1"/>
</dbReference>
<keyword evidence="12 15" id="KW-1133">Transmembrane helix</keyword>
<dbReference type="OrthoDB" id="9804645at2"/>
<keyword evidence="14 15" id="KW-0472">Membrane</keyword>
<evidence type="ECO:0000256" key="12">
    <source>
        <dbReference type="ARBA" id="ARBA00022989"/>
    </source>
</evidence>
<dbReference type="RefSeq" id="WP_094458215.1">
    <property type="nucleotide sequence ID" value="NZ_NOXU01000032.1"/>
</dbReference>
<dbReference type="EMBL" id="NOXU01000032">
    <property type="protein sequence ID" value="OYQ31534.1"/>
    <property type="molecule type" value="Genomic_DNA"/>
</dbReference>
<dbReference type="Gene3D" id="1.10.287.130">
    <property type="match status" value="1"/>
</dbReference>
<keyword evidence="11" id="KW-0067">ATP-binding</keyword>
<keyword evidence="19" id="KW-1185">Reference proteome</keyword>
<evidence type="ECO:0000256" key="1">
    <source>
        <dbReference type="ARBA" id="ARBA00000085"/>
    </source>
</evidence>
<dbReference type="CDD" id="cd00075">
    <property type="entry name" value="HATPase"/>
    <property type="match status" value="1"/>
</dbReference>
<dbReference type="InterPro" id="IPR003661">
    <property type="entry name" value="HisK_dim/P_dom"/>
</dbReference>
<dbReference type="GO" id="GO:0005524">
    <property type="term" value="F:ATP binding"/>
    <property type="evidence" value="ECO:0007669"/>
    <property type="project" value="UniProtKB-KW"/>
</dbReference>
<feature type="domain" description="HAMP" evidence="17">
    <location>
        <begin position="202"/>
        <end position="255"/>
    </location>
</feature>
<dbReference type="Pfam" id="PF00512">
    <property type="entry name" value="HisKA"/>
    <property type="match status" value="1"/>
</dbReference>
<accession>A0A255YS32</accession>
<dbReference type="InterPro" id="IPR036890">
    <property type="entry name" value="HATPase_C_sf"/>
</dbReference>
<dbReference type="PROSITE" id="PS50885">
    <property type="entry name" value="HAMP"/>
    <property type="match status" value="1"/>
</dbReference>
<dbReference type="EC" id="2.7.13.3" evidence="3"/>
<dbReference type="InterPro" id="IPR003594">
    <property type="entry name" value="HATPase_dom"/>
</dbReference>
<keyword evidence="6" id="KW-0597">Phosphoprotein</keyword>
<dbReference type="Gene3D" id="6.10.340.10">
    <property type="match status" value="1"/>
</dbReference>
<comment type="subcellular location">
    <subcellularLocation>
        <location evidence="2">Cell inner membrane</location>
        <topology evidence="2">Multi-pass membrane protein</topology>
    </subcellularLocation>
</comment>
<evidence type="ECO:0000256" key="14">
    <source>
        <dbReference type="ARBA" id="ARBA00023136"/>
    </source>
</evidence>
<dbReference type="InterPro" id="IPR004358">
    <property type="entry name" value="Sig_transdc_His_kin-like_C"/>
</dbReference>
<evidence type="ECO:0000313" key="18">
    <source>
        <dbReference type="EMBL" id="OYQ31534.1"/>
    </source>
</evidence>
<feature type="transmembrane region" description="Helical" evidence="15">
    <location>
        <begin position="184"/>
        <end position="201"/>
    </location>
</feature>
<dbReference type="Pfam" id="PF00672">
    <property type="entry name" value="HAMP"/>
    <property type="match status" value="1"/>
</dbReference>
<dbReference type="PROSITE" id="PS50109">
    <property type="entry name" value="HIS_KIN"/>
    <property type="match status" value="1"/>
</dbReference>
<dbReference type="SUPFAM" id="SSF55874">
    <property type="entry name" value="ATPase domain of HSP90 chaperone/DNA topoisomerase II/histidine kinase"/>
    <property type="match status" value="1"/>
</dbReference>
<dbReference type="InterPro" id="IPR036097">
    <property type="entry name" value="HisK_dim/P_sf"/>
</dbReference>
<dbReference type="Gene3D" id="3.30.565.10">
    <property type="entry name" value="Histidine kinase-like ATPase, C-terminal domain"/>
    <property type="match status" value="1"/>
</dbReference>
<keyword evidence="10" id="KW-0418">Kinase</keyword>
<keyword evidence="7" id="KW-0808">Transferase</keyword>
<feature type="transmembrane region" description="Helical" evidence="15">
    <location>
        <begin position="12"/>
        <end position="29"/>
    </location>
</feature>
<evidence type="ECO:0000259" key="16">
    <source>
        <dbReference type="PROSITE" id="PS50109"/>
    </source>
</evidence>
<keyword evidence="13" id="KW-0902">Two-component regulatory system</keyword>
<evidence type="ECO:0000259" key="17">
    <source>
        <dbReference type="PROSITE" id="PS50885"/>
    </source>
</evidence>
<evidence type="ECO:0000256" key="8">
    <source>
        <dbReference type="ARBA" id="ARBA00022692"/>
    </source>
</evidence>
<dbReference type="PRINTS" id="PR00344">
    <property type="entry name" value="BCTRLSENSOR"/>
</dbReference>
<dbReference type="Proteomes" id="UP000216998">
    <property type="component" value="Unassembled WGS sequence"/>
</dbReference>
<comment type="caution">
    <text evidence="18">The sequence shown here is derived from an EMBL/GenBank/DDBJ whole genome shotgun (WGS) entry which is preliminary data.</text>
</comment>
<dbReference type="CDD" id="cd06225">
    <property type="entry name" value="HAMP"/>
    <property type="match status" value="1"/>
</dbReference>
<dbReference type="PANTHER" id="PTHR44936:SF5">
    <property type="entry name" value="SENSOR HISTIDINE KINASE ENVZ"/>
    <property type="match status" value="1"/>
</dbReference>
<dbReference type="AlphaFoldDB" id="A0A255YS32"/>
<dbReference type="SUPFAM" id="SSF47384">
    <property type="entry name" value="Homodimeric domain of signal transducing histidine kinase"/>
    <property type="match status" value="1"/>
</dbReference>
<evidence type="ECO:0000256" key="7">
    <source>
        <dbReference type="ARBA" id="ARBA00022679"/>
    </source>
</evidence>